<name>A0ABX3NZT6_9BACT</name>
<keyword evidence="1" id="KW-0378">Hydrolase</keyword>
<evidence type="ECO:0000259" key="2">
    <source>
        <dbReference type="Pfam" id="PF07687"/>
    </source>
</evidence>
<dbReference type="RefSeq" id="WP_014219992.1">
    <property type="nucleotide sequence ID" value="NZ_LWBO01000010.1"/>
</dbReference>
<dbReference type="PANTHER" id="PTHR11014:SF63">
    <property type="entry name" value="METALLOPEPTIDASE, PUTATIVE (AFU_ORTHOLOGUE AFUA_6G09600)-RELATED"/>
    <property type="match status" value="1"/>
</dbReference>
<dbReference type="Pfam" id="PF01546">
    <property type="entry name" value="Peptidase_M20"/>
    <property type="match status" value="1"/>
</dbReference>
<dbReference type="InterPro" id="IPR017439">
    <property type="entry name" value="Amidohydrolase"/>
</dbReference>
<comment type="caution">
    <text evidence="3">The sequence shown here is derived from an EMBL/GenBank/DDBJ whole genome shotgun (WGS) entry which is preliminary data.</text>
</comment>
<keyword evidence="4" id="KW-1185">Reference proteome</keyword>
<feature type="domain" description="Peptidase M20 dimerisation" evidence="2">
    <location>
        <begin position="195"/>
        <end position="286"/>
    </location>
</feature>
<dbReference type="SUPFAM" id="SSF53187">
    <property type="entry name" value="Zn-dependent exopeptidases"/>
    <property type="match status" value="1"/>
</dbReference>
<reference evidence="3 4" key="1">
    <citation type="submission" date="2016-04" db="EMBL/GenBank/DDBJ databases">
        <authorList>
            <person name="Chen L."/>
            <person name="Zhuang W."/>
            <person name="Wang G."/>
        </authorList>
    </citation>
    <scope>NUCLEOTIDE SEQUENCE [LARGE SCALE GENOMIC DNA]</scope>
    <source>
        <strain evidence="4">GR20</strain>
    </source>
</reference>
<accession>A0ABX3NZT6</accession>
<dbReference type="InterPro" id="IPR002933">
    <property type="entry name" value="Peptidase_M20"/>
</dbReference>
<dbReference type="Pfam" id="PF07687">
    <property type="entry name" value="M20_dimer"/>
    <property type="match status" value="1"/>
</dbReference>
<protein>
    <submittedName>
        <fullName evidence="3">N-acyl-L-amino acid amidohydrolase</fullName>
    </submittedName>
</protein>
<sequence>MMPPLSPKEILAISDELMSVMLEDRHHLHQYPELSFQEENTTLYIQTQLKKMGLACTLLPNRGVVAHFKGKLPGEKVVALRADFDALPIQEQNEKPYKSRNTGVMHACGHDVHTAALLGVARILLALQPRFGGTVKFLFQPAEEKFPGGARAMVEAGALKGPDVDVVLAQHVMPELEAGKVGVKAGRYAAANDEVNITIKGRGGHGALPHALVDPVIVAAQILLSMQTIVSRVANPTEPTVLSFGKIVADGANNIIPEVVHMYGTLRTFDKAWRQQAHEKIKQISQGIAEAMGASCEVHIQGFSNVENDEPLTAEVIAWSREFLGEENVVALDYWMAGEDFGEFARDVPGCYYRIGSGNVEKGIDAPLHNPRFDVDEEPLFRISSALMTYIALKKLGN</sequence>
<dbReference type="PIRSF" id="PIRSF005962">
    <property type="entry name" value="Pept_M20D_amidohydro"/>
    <property type="match status" value="1"/>
</dbReference>
<evidence type="ECO:0000256" key="1">
    <source>
        <dbReference type="ARBA" id="ARBA00022801"/>
    </source>
</evidence>
<evidence type="ECO:0000313" key="3">
    <source>
        <dbReference type="EMBL" id="OQP49612.1"/>
    </source>
</evidence>
<dbReference type="Proteomes" id="UP000192277">
    <property type="component" value="Unassembled WGS sequence"/>
</dbReference>
<dbReference type="PANTHER" id="PTHR11014">
    <property type="entry name" value="PEPTIDASE M20 FAMILY MEMBER"/>
    <property type="match status" value="1"/>
</dbReference>
<dbReference type="NCBIfam" id="TIGR01891">
    <property type="entry name" value="amidohydrolases"/>
    <property type="match status" value="1"/>
</dbReference>
<dbReference type="InterPro" id="IPR036264">
    <property type="entry name" value="Bact_exopeptidase_dim_dom"/>
</dbReference>
<gene>
    <name evidence="3" type="ORF">A4D02_28900</name>
</gene>
<dbReference type="EMBL" id="LWBO01000010">
    <property type="protein sequence ID" value="OQP49612.1"/>
    <property type="molecule type" value="Genomic_DNA"/>
</dbReference>
<evidence type="ECO:0000313" key="4">
    <source>
        <dbReference type="Proteomes" id="UP000192277"/>
    </source>
</evidence>
<dbReference type="InterPro" id="IPR011650">
    <property type="entry name" value="Peptidase_M20_dimer"/>
</dbReference>
<organism evidence="3 4">
    <name type="scientific">Niastella koreensis</name>
    <dbReference type="NCBI Taxonomy" id="354356"/>
    <lineage>
        <taxon>Bacteria</taxon>
        <taxon>Pseudomonadati</taxon>
        <taxon>Bacteroidota</taxon>
        <taxon>Chitinophagia</taxon>
        <taxon>Chitinophagales</taxon>
        <taxon>Chitinophagaceae</taxon>
        <taxon>Niastella</taxon>
    </lineage>
</organism>
<dbReference type="Gene3D" id="3.30.70.360">
    <property type="match status" value="1"/>
</dbReference>
<dbReference type="SUPFAM" id="SSF55031">
    <property type="entry name" value="Bacterial exopeptidase dimerisation domain"/>
    <property type="match status" value="1"/>
</dbReference>
<proteinExistence type="predicted"/>
<dbReference type="Gene3D" id="3.40.630.10">
    <property type="entry name" value="Zn peptidases"/>
    <property type="match status" value="1"/>
</dbReference>